<dbReference type="PANTHER" id="PTHR46937">
    <property type="entry name" value="FERREDOXIN-THIOREDOXIN REDUCTASE, VARIABLE CHAIN"/>
    <property type="match status" value="1"/>
</dbReference>
<evidence type="ECO:0000313" key="6">
    <source>
        <dbReference type="EMBL" id="OSO93324.1"/>
    </source>
</evidence>
<evidence type="ECO:0000313" key="7">
    <source>
        <dbReference type="Proteomes" id="UP000192997"/>
    </source>
</evidence>
<dbReference type="Pfam" id="PF02941">
    <property type="entry name" value="FeThRed_A"/>
    <property type="match status" value="1"/>
</dbReference>
<dbReference type="GO" id="GO:0015979">
    <property type="term" value="P:photosynthesis"/>
    <property type="evidence" value="ECO:0007669"/>
    <property type="project" value="InterPro"/>
</dbReference>
<dbReference type="AlphaFoldDB" id="A0A1X4G8Z5"/>
<evidence type="ECO:0000259" key="5">
    <source>
        <dbReference type="Pfam" id="PF02941"/>
    </source>
</evidence>
<evidence type="ECO:0000256" key="2">
    <source>
        <dbReference type="ARBA" id="ARBA00026011"/>
    </source>
</evidence>
<comment type="caution">
    <text evidence="6">The sequence shown here is derived from an EMBL/GenBank/DDBJ whole genome shotgun (WGS) entry which is preliminary data.</text>
</comment>
<comment type="similarity">
    <text evidence="4">Belongs to the ferredoxin thioredoxin reductase alpha subunit family.</text>
</comment>
<proteinExistence type="inferred from homology"/>
<dbReference type="RefSeq" id="WP_009342857.1">
    <property type="nucleotide sequence ID" value="NZ_NBYN01000027.1"/>
</dbReference>
<dbReference type="Gene3D" id="2.30.30.50">
    <property type="match status" value="1"/>
</dbReference>
<keyword evidence="1" id="KW-0560">Oxidoreductase</keyword>
<evidence type="ECO:0000256" key="3">
    <source>
        <dbReference type="ARBA" id="ARBA00034474"/>
    </source>
</evidence>
<dbReference type="PANTHER" id="PTHR46937:SF4">
    <property type="entry name" value="FERREDOXIN-THIOREDOXIN REDUCTASE SUBUNIT A1, CHLOROPLASTIC"/>
    <property type="match status" value="1"/>
</dbReference>
<organism evidence="6 7">
    <name type="scientific">Cylindrospermopsis raciborskii CENA303</name>
    <dbReference type="NCBI Taxonomy" id="1170769"/>
    <lineage>
        <taxon>Bacteria</taxon>
        <taxon>Bacillati</taxon>
        <taxon>Cyanobacteriota</taxon>
        <taxon>Cyanophyceae</taxon>
        <taxon>Nostocales</taxon>
        <taxon>Aphanizomenonaceae</taxon>
        <taxon>Cylindrospermopsis</taxon>
    </lineage>
</organism>
<protein>
    <submittedName>
        <fullName evidence="6">Ferredoxin--nitrite reductase</fullName>
    </submittedName>
</protein>
<reference evidence="7" key="1">
    <citation type="submission" date="2017-04" db="EMBL/GenBank/DDBJ databases">
        <authorList>
            <person name="Abreu V.A."/>
            <person name="Popin R.V."/>
            <person name="Rigonato J."/>
            <person name="Andreote A.P."/>
            <person name="Schaker P.C."/>
            <person name="Hoff-Risseti C."/>
            <person name="Alvarenga D.O."/>
            <person name="Varani A.M."/>
            <person name="Fiore M.F."/>
        </authorList>
    </citation>
    <scope>NUCLEOTIDE SEQUENCE [LARGE SCALE GENOMIC DNA]</scope>
    <source>
        <strain evidence="7">CENA303</strain>
    </source>
</reference>
<feature type="domain" description="Ferredoxin thioredoxin reductase alpha chain" evidence="5">
    <location>
        <begin position="3"/>
        <end position="69"/>
    </location>
</feature>
<comment type="subunit">
    <text evidence="2">Heterodimer of subunit A (variable subunit) and subunit B (catalytic subunit). Heterodimeric FTR forms a complex with ferredoxin and thioredoxin.</text>
</comment>
<dbReference type="Proteomes" id="UP000192997">
    <property type="component" value="Unassembled WGS sequence"/>
</dbReference>
<dbReference type="SUPFAM" id="SSF50090">
    <property type="entry name" value="Electron transport accessory proteins"/>
    <property type="match status" value="1"/>
</dbReference>
<name>A0A1X4G8Z5_9CYAN</name>
<sequence length="74" mass="8349">MKIGDRVRVKESVIVYHHPDNKGQGFDIKGAEGQISAIVTQWQGRPVSANFPILVQFSKKFKAHLRESELETIS</sequence>
<dbReference type="EMBL" id="NBYN01000027">
    <property type="protein sequence ID" value="OSO93324.1"/>
    <property type="molecule type" value="Genomic_DNA"/>
</dbReference>
<evidence type="ECO:0000256" key="4">
    <source>
        <dbReference type="ARBA" id="ARBA00034490"/>
    </source>
</evidence>
<dbReference type="InterPro" id="IPR044166">
    <property type="entry name" value="FTRV"/>
</dbReference>
<accession>A0A1X4G8Z5</accession>
<dbReference type="GO" id="GO:0016491">
    <property type="term" value="F:oxidoreductase activity"/>
    <property type="evidence" value="ECO:0007669"/>
    <property type="project" value="UniProtKB-KW"/>
</dbReference>
<comment type="function">
    <text evidence="3">Variable subunit of the ferredoxin-thioredoxin reductase (FTR), which catalyzes the two-electron reduction of thioredoxins by the electrons provided by reduced ferredoxin.</text>
</comment>
<gene>
    <name evidence="6" type="ORF">B7O87_05930</name>
</gene>
<dbReference type="InterPro" id="IPR008990">
    <property type="entry name" value="Elect_transpt_acc-like_dom_sf"/>
</dbReference>
<evidence type="ECO:0000256" key="1">
    <source>
        <dbReference type="ARBA" id="ARBA00023002"/>
    </source>
</evidence>
<dbReference type="InterPro" id="IPR004207">
    <property type="entry name" value="Fd_thioredoxin_Rdtase_alpha"/>
</dbReference>